<evidence type="ECO:0000256" key="2">
    <source>
        <dbReference type="SAM" id="Phobius"/>
    </source>
</evidence>
<evidence type="ECO:0000313" key="4">
    <source>
        <dbReference type="Proteomes" id="UP000222824"/>
    </source>
</evidence>
<dbReference type="InterPro" id="IPR045919">
    <property type="entry name" value="DUF6338"/>
</dbReference>
<keyword evidence="2" id="KW-1133">Transmembrane helix</keyword>
<organism evidence="3 4">
    <name type="scientific">Halorubrum persicum</name>
    <dbReference type="NCBI Taxonomy" id="1383844"/>
    <lineage>
        <taxon>Archaea</taxon>
        <taxon>Methanobacteriati</taxon>
        <taxon>Methanobacteriota</taxon>
        <taxon>Stenosarchaea group</taxon>
        <taxon>Halobacteria</taxon>
        <taxon>Halobacteriales</taxon>
        <taxon>Haloferacaceae</taxon>
        <taxon>Halorubrum</taxon>
    </lineage>
</organism>
<keyword evidence="2" id="KW-0472">Membrane</keyword>
<dbReference type="EMBL" id="NHOA01000147">
    <property type="protein sequence ID" value="PHQ37662.1"/>
    <property type="molecule type" value="Genomic_DNA"/>
</dbReference>
<proteinExistence type="predicted"/>
<reference evidence="3 4" key="1">
    <citation type="journal article" date="2014" name="Front. Microbiol.">
        <title>Population and genomic analysis of the genus Halorubrum.</title>
        <authorList>
            <person name="Fullmer M.S."/>
            <person name="Soucy S.M."/>
            <person name="Swithers K.S."/>
            <person name="Makkay A.M."/>
            <person name="Wheeler R."/>
            <person name="Ventosa A."/>
            <person name="Gogarten J.P."/>
            <person name="Papke R.T."/>
        </authorList>
    </citation>
    <scope>NUCLEOTIDE SEQUENCE [LARGE SCALE GENOMIC DNA]</scope>
    <source>
        <strain evidence="3 4">C49</strain>
    </source>
</reference>
<protein>
    <submittedName>
        <fullName evidence="3">Uncharacterized protein</fullName>
    </submittedName>
</protein>
<accession>A0A2G1WFA6</accession>
<comment type="caution">
    <text evidence="3">The sequence shown here is derived from an EMBL/GenBank/DDBJ whole genome shotgun (WGS) entry which is preliminary data.</text>
</comment>
<dbReference type="AlphaFoldDB" id="A0A2G1WFA6"/>
<keyword evidence="4" id="KW-1185">Reference proteome</keyword>
<sequence length="238" mass="26435">MVVFDPEYLLLALILIVPGFIAAFIGVTLGVVEQRISNAKWVIVSLVSSLIVLSGFLGIAQSFGDSVTSPEAVVYVFFTPEFQITRILILLALSVTLGLIYAVVLSRNFHVWVRGLIWTGTDRKRNPWQPWEGAMQDAHLVQVITRDDELVAGELAEYSRAGRDRQLVLRDVAWFKDNQDNPQNPESKAVKEMFFDGEIKQVSILMTEDGAEKMAAESDQGEGDDNGGSEAVECRDEE</sequence>
<feature type="transmembrane region" description="Helical" evidence="2">
    <location>
        <begin position="41"/>
        <end position="64"/>
    </location>
</feature>
<feature type="region of interest" description="Disordered" evidence="1">
    <location>
        <begin position="208"/>
        <end position="238"/>
    </location>
</feature>
<dbReference type="Proteomes" id="UP000222824">
    <property type="component" value="Unassembled WGS sequence"/>
</dbReference>
<feature type="transmembrane region" description="Helical" evidence="2">
    <location>
        <begin position="84"/>
        <end position="104"/>
    </location>
</feature>
<evidence type="ECO:0000313" key="3">
    <source>
        <dbReference type="EMBL" id="PHQ37662.1"/>
    </source>
</evidence>
<name>A0A2G1WFA6_9EURY</name>
<gene>
    <name evidence="3" type="ORF">DJ69_15675</name>
</gene>
<keyword evidence="2" id="KW-0812">Transmembrane</keyword>
<dbReference type="OrthoDB" id="350519at2157"/>
<dbReference type="Pfam" id="PF19865">
    <property type="entry name" value="DUF6338"/>
    <property type="match status" value="1"/>
</dbReference>
<dbReference type="RefSeq" id="WP_099256488.1">
    <property type="nucleotide sequence ID" value="NZ_NHOA01000147.1"/>
</dbReference>
<feature type="transmembrane region" description="Helical" evidence="2">
    <location>
        <begin position="12"/>
        <end position="32"/>
    </location>
</feature>
<evidence type="ECO:0000256" key="1">
    <source>
        <dbReference type="SAM" id="MobiDB-lite"/>
    </source>
</evidence>